<dbReference type="InterPro" id="IPR013785">
    <property type="entry name" value="Aldolase_TIM"/>
</dbReference>
<dbReference type="Pfam" id="PF16499">
    <property type="entry name" value="Melibiase_2"/>
    <property type="match status" value="1"/>
</dbReference>
<evidence type="ECO:0000256" key="3">
    <source>
        <dbReference type="ARBA" id="ARBA00012755"/>
    </source>
</evidence>
<reference evidence="10 11" key="1">
    <citation type="submission" date="2018-06" db="EMBL/GenBank/DDBJ databases">
        <title>Sphaerisporangium craniellae sp. nov., isolated from a marine sponge in the South China Sea.</title>
        <authorList>
            <person name="Li L."/>
        </authorList>
    </citation>
    <scope>NUCLEOTIDE SEQUENCE [LARGE SCALE GENOMIC DNA]</scope>
    <source>
        <strain evidence="10 11">CCTCC AA 208026</strain>
    </source>
</reference>
<evidence type="ECO:0000256" key="8">
    <source>
        <dbReference type="RuleBase" id="RU361168"/>
    </source>
</evidence>
<evidence type="ECO:0000256" key="4">
    <source>
        <dbReference type="ARBA" id="ARBA00022729"/>
    </source>
</evidence>
<dbReference type="SMART" id="SM00458">
    <property type="entry name" value="RICIN"/>
    <property type="match status" value="1"/>
</dbReference>
<dbReference type="Pfam" id="PF17801">
    <property type="entry name" value="Melibiase_C"/>
    <property type="match status" value="1"/>
</dbReference>
<dbReference type="CDD" id="cd23418">
    <property type="entry name" value="beta-trefoil_Ricin_XLN-like"/>
    <property type="match status" value="1"/>
</dbReference>
<dbReference type="PANTHER" id="PTHR11452:SF75">
    <property type="entry name" value="ALPHA-GALACTOSIDASE MEL1"/>
    <property type="match status" value="1"/>
</dbReference>
<evidence type="ECO:0000256" key="6">
    <source>
        <dbReference type="ARBA" id="ARBA00023157"/>
    </source>
</evidence>
<dbReference type="AlphaFoldDB" id="A0A367FA62"/>
<dbReference type="SUPFAM" id="SSF51445">
    <property type="entry name" value="(Trans)glycosidases"/>
    <property type="match status" value="1"/>
</dbReference>
<dbReference type="GO" id="GO:0004557">
    <property type="term" value="F:alpha-galactosidase activity"/>
    <property type="evidence" value="ECO:0007669"/>
    <property type="project" value="UniProtKB-EC"/>
</dbReference>
<keyword evidence="5 8" id="KW-0378">Hydrolase</keyword>
<dbReference type="RefSeq" id="WP_114032149.1">
    <property type="nucleotide sequence ID" value="NZ_QOIL01000019.1"/>
</dbReference>
<name>A0A367FA62_9ACTN</name>
<dbReference type="InterPro" id="IPR002241">
    <property type="entry name" value="Glyco_hydro_27"/>
</dbReference>
<dbReference type="Proteomes" id="UP000253094">
    <property type="component" value="Unassembled WGS sequence"/>
</dbReference>
<comment type="similarity">
    <text evidence="2 8">Belongs to the glycosyl hydrolase 27 family.</text>
</comment>
<dbReference type="Gene3D" id="2.60.40.1180">
    <property type="entry name" value="Golgi alpha-mannosidase II"/>
    <property type="match status" value="1"/>
</dbReference>
<evidence type="ECO:0000256" key="1">
    <source>
        <dbReference type="ARBA" id="ARBA00001255"/>
    </source>
</evidence>
<keyword evidence="11" id="KW-1185">Reference proteome</keyword>
<keyword evidence="7 8" id="KW-0326">Glycosidase</keyword>
<gene>
    <name evidence="10" type="ORF">DQ384_29555</name>
</gene>
<evidence type="ECO:0000313" key="11">
    <source>
        <dbReference type="Proteomes" id="UP000253094"/>
    </source>
</evidence>
<protein>
    <recommendedName>
        <fullName evidence="3 8">Alpha-galactosidase</fullName>
        <ecNumber evidence="3 8">3.2.1.22</ecNumber>
    </recommendedName>
    <alternativeName>
        <fullName evidence="8">Melibiase</fullName>
    </alternativeName>
</protein>
<sequence>MKISRQWLRLVAGARRGGRPRRSAGLTHRPGVSARKTLQWTLAAVLAAGTLAVISGGTSPASALDNGLARTPQMGWNDWNSFGCNVNDSLVRQTADAMVSSGMAAAGYTYVNIDDCWSTRSRNSNGDLVPDPQKFPNGIKAVADYVHSKGLKLGIYSSAGTTTCAGYPASLGNERRDAALWASWGIDYLKYDNCGDHQGKNGQQRYTAMRDALAATGRPILFSLCNWGQESVWTWGMPVGNSWRTTGDIQANWNSVMGILDQQVGLEAYAGPGGWNDPDMLEVGVGSLTGTEARAHFSLWSLLNAPLIAGNDIRTMSAESRTILTNTEVIGVNQDWGGRQGHKISDNGNLEVWRKPMSNGSVAAVLLNRGGGTATVSTTASALGLGPASSYSVRDLWAHTTGSSSGTISASVPAHGAAMVIVSGGSGTPSPSPSPSPSGAFKGVGSGRCLDVTGASQANGTAAQIWDCNGQVNQQWTPTGSGELRVYGNKCLDVYNRGTADGTNVIIWDCNGQSNQQWRLNADGTITAVAAGKCLDVPNNATANGTTLVIWSCNGGANQRWSRV</sequence>
<organism evidence="10 11">
    <name type="scientific">Sphaerisporangium album</name>
    <dbReference type="NCBI Taxonomy" id="509200"/>
    <lineage>
        <taxon>Bacteria</taxon>
        <taxon>Bacillati</taxon>
        <taxon>Actinomycetota</taxon>
        <taxon>Actinomycetes</taxon>
        <taxon>Streptosporangiales</taxon>
        <taxon>Streptosporangiaceae</taxon>
        <taxon>Sphaerisporangium</taxon>
    </lineage>
</organism>
<dbReference type="CDD" id="cd14792">
    <property type="entry name" value="GH27"/>
    <property type="match status" value="1"/>
</dbReference>
<dbReference type="GO" id="GO:0016052">
    <property type="term" value="P:carbohydrate catabolic process"/>
    <property type="evidence" value="ECO:0007669"/>
    <property type="project" value="UniProtKB-ARBA"/>
</dbReference>
<evidence type="ECO:0000256" key="2">
    <source>
        <dbReference type="ARBA" id="ARBA00009743"/>
    </source>
</evidence>
<comment type="caution">
    <text evidence="10">The sequence shown here is derived from an EMBL/GenBank/DDBJ whole genome shotgun (WGS) entry which is preliminary data.</text>
</comment>
<dbReference type="InterPro" id="IPR017853">
    <property type="entry name" value="GH"/>
</dbReference>
<dbReference type="OrthoDB" id="9807519at2"/>
<keyword evidence="6 8" id="KW-1015">Disulfide bond</keyword>
<accession>A0A367FA62</accession>
<dbReference type="SUPFAM" id="SSF50370">
    <property type="entry name" value="Ricin B-like lectins"/>
    <property type="match status" value="1"/>
</dbReference>
<dbReference type="InterPro" id="IPR041233">
    <property type="entry name" value="Melibiase_C"/>
</dbReference>
<dbReference type="PANTHER" id="PTHR11452">
    <property type="entry name" value="ALPHA-GALACTOSIDASE/ALPHA-N-ACETYLGALACTOSAMINIDASE"/>
    <property type="match status" value="1"/>
</dbReference>
<dbReference type="InterPro" id="IPR000111">
    <property type="entry name" value="Glyco_hydro_27/36_CS"/>
</dbReference>
<dbReference type="Pfam" id="PF00652">
    <property type="entry name" value="Ricin_B_lectin"/>
    <property type="match status" value="1"/>
</dbReference>
<proteinExistence type="inferred from homology"/>
<feature type="domain" description="Ricin B lectin" evidence="9">
    <location>
        <begin position="438"/>
        <end position="564"/>
    </location>
</feature>
<dbReference type="PRINTS" id="PR00740">
    <property type="entry name" value="GLHYDRLASE27"/>
</dbReference>
<dbReference type="EC" id="3.2.1.22" evidence="3 8"/>
<evidence type="ECO:0000259" key="9">
    <source>
        <dbReference type="SMART" id="SM00458"/>
    </source>
</evidence>
<dbReference type="SUPFAM" id="SSF51011">
    <property type="entry name" value="Glycosyl hydrolase domain"/>
    <property type="match status" value="1"/>
</dbReference>
<keyword evidence="4" id="KW-0732">Signal</keyword>
<dbReference type="FunFam" id="3.20.20.70:FF:000202">
    <property type="entry name" value="Alpha-galactosidase"/>
    <property type="match status" value="1"/>
</dbReference>
<dbReference type="NCBIfam" id="NF035930">
    <property type="entry name" value="lectin_2"/>
    <property type="match status" value="1"/>
</dbReference>
<dbReference type="InterPro" id="IPR035992">
    <property type="entry name" value="Ricin_B-like_lectins"/>
</dbReference>
<evidence type="ECO:0000256" key="5">
    <source>
        <dbReference type="ARBA" id="ARBA00022801"/>
    </source>
</evidence>
<dbReference type="PROSITE" id="PS00512">
    <property type="entry name" value="ALPHA_GALACTOSIDASE"/>
    <property type="match status" value="1"/>
</dbReference>
<evidence type="ECO:0000256" key="7">
    <source>
        <dbReference type="ARBA" id="ARBA00023295"/>
    </source>
</evidence>
<dbReference type="FunFam" id="2.60.40.1180:FF:000008">
    <property type="entry name" value="Alpha-galactosidase"/>
    <property type="match status" value="1"/>
</dbReference>
<dbReference type="InterPro" id="IPR000772">
    <property type="entry name" value="Ricin_B_lectin"/>
</dbReference>
<dbReference type="InterPro" id="IPR013780">
    <property type="entry name" value="Glyco_hydro_b"/>
</dbReference>
<evidence type="ECO:0000313" key="10">
    <source>
        <dbReference type="EMBL" id="RCG26577.1"/>
    </source>
</evidence>
<dbReference type="Gene3D" id="2.80.10.50">
    <property type="match status" value="1"/>
</dbReference>
<dbReference type="EMBL" id="QOIL01000019">
    <property type="protein sequence ID" value="RCG26577.1"/>
    <property type="molecule type" value="Genomic_DNA"/>
</dbReference>
<dbReference type="PROSITE" id="PS50231">
    <property type="entry name" value="RICIN_B_LECTIN"/>
    <property type="match status" value="1"/>
</dbReference>
<dbReference type="Gene3D" id="3.20.20.70">
    <property type="entry name" value="Aldolase class I"/>
    <property type="match status" value="1"/>
</dbReference>
<comment type="catalytic activity">
    <reaction evidence="1 8">
        <text>Hydrolysis of terminal, non-reducing alpha-D-galactose residues in alpha-D-galactosides, including galactose oligosaccharides, galactomannans and galactolipids.</text>
        <dbReference type="EC" id="3.2.1.22"/>
    </reaction>
</comment>